<evidence type="ECO:0000313" key="2">
    <source>
        <dbReference type="Proteomes" id="UP000829196"/>
    </source>
</evidence>
<accession>A0A8T3B6L6</accession>
<evidence type="ECO:0000313" key="1">
    <source>
        <dbReference type="EMBL" id="KAI0504263.1"/>
    </source>
</evidence>
<dbReference type="Proteomes" id="UP000829196">
    <property type="component" value="Unassembled WGS sequence"/>
</dbReference>
<gene>
    <name evidence="1" type="ORF">KFK09_015215</name>
</gene>
<organism evidence="1 2">
    <name type="scientific">Dendrobium nobile</name>
    <name type="common">Orchid</name>
    <dbReference type="NCBI Taxonomy" id="94219"/>
    <lineage>
        <taxon>Eukaryota</taxon>
        <taxon>Viridiplantae</taxon>
        <taxon>Streptophyta</taxon>
        <taxon>Embryophyta</taxon>
        <taxon>Tracheophyta</taxon>
        <taxon>Spermatophyta</taxon>
        <taxon>Magnoliopsida</taxon>
        <taxon>Liliopsida</taxon>
        <taxon>Asparagales</taxon>
        <taxon>Orchidaceae</taxon>
        <taxon>Epidendroideae</taxon>
        <taxon>Malaxideae</taxon>
        <taxon>Dendrobiinae</taxon>
        <taxon>Dendrobium</taxon>
    </lineage>
</organism>
<reference evidence="1" key="1">
    <citation type="journal article" date="2022" name="Front. Genet.">
        <title>Chromosome-Scale Assembly of the Dendrobium nobile Genome Provides Insights Into the Molecular Mechanism of the Biosynthesis of the Medicinal Active Ingredient of Dendrobium.</title>
        <authorList>
            <person name="Xu Q."/>
            <person name="Niu S.-C."/>
            <person name="Li K.-L."/>
            <person name="Zheng P.-J."/>
            <person name="Zhang X.-J."/>
            <person name="Jia Y."/>
            <person name="Liu Y."/>
            <person name="Niu Y.-X."/>
            <person name="Yu L.-H."/>
            <person name="Chen D.-F."/>
            <person name="Zhang G.-Q."/>
        </authorList>
    </citation>
    <scope>NUCLEOTIDE SEQUENCE</scope>
    <source>
        <tissue evidence="1">Leaf</tissue>
    </source>
</reference>
<keyword evidence="2" id="KW-1185">Reference proteome</keyword>
<dbReference type="EMBL" id="JAGYWB010000011">
    <property type="protein sequence ID" value="KAI0504263.1"/>
    <property type="molecule type" value="Genomic_DNA"/>
</dbReference>
<protein>
    <submittedName>
        <fullName evidence="1">Uncharacterized protein</fullName>
    </submittedName>
</protein>
<name>A0A8T3B6L6_DENNO</name>
<dbReference type="AlphaFoldDB" id="A0A8T3B6L6"/>
<proteinExistence type="predicted"/>
<comment type="caution">
    <text evidence="1">The sequence shown here is derived from an EMBL/GenBank/DDBJ whole genome shotgun (WGS) entry which is preliminary data.</text>
</comment>
<sequence length="116" mass="13653">MVQPEPSKPAQSGPVHTYRRRFIPSPVIAPQVCGPPRSAKREREREGREFAWGNYLKNWFILGNILLIFIKKICIKRKREIKVRVCMIIVLLEFSLKFWALDSSSRDWERTIILSN</sequence>